<gene>
    <name evidence="1" type="ORF">ACFYKX_02035</name>
</gene>
<name>A0ABW6K5D3_9BACI</name>
<dbReference type="RefSeq" id="WP_389357559.1">
    <property type="nucleotide sequence ID" value="NZ_JBIACK010000001.1"/>
</dbReference>
<dbReference type="EMBL" id="JBIACK010000001">
    <property type="protein sequence ID" value="MFE8699396.1"/>
    <property type="molecule type" value="Genomic_DNA"/>
</dbReference>
<evidence type="ECO:0000313" key="1">
    <source>
        <dbReference type="EMBL" id="MFE8699396.1"/>
    </source>
</evidence>
<proteinExistence type="predicted"/>
<organism evidence="1 2">
    <name type="scientific">Cytobacillus spartinae</name>
    <dbReference type="NCBI Taxonomy" id="3299023"/>
    <lineage>
        <taxon>Bacteria</taxon>
        <taxon>Bacillati</taxon>
        <taxon>Bacillota</taxon>
        <taxon>Bacilli</taxon>
        <taxon>Bacillales</taxon>
        <taxon>Bacillaceae</taxon>
        <taxon>Cytobacillus</taxon>
    </lineage>
</organism>
<accession>A0ABW6K5D3</accession>
<evidence type="ECO:0000313" key="2">
    <source>
        <dbReference type="Proteomes" id="UP001601059"/>
    </source>
</evidence>
<sequence>MKHKSGDLSILSVFHFLGDWEDETVATKGVFHVSFSFLLLSFDPLNNLERIFFMQMKQANKVD</sequence>
<protein>
    <submittedName>
        <fullName evidence="1">Uncharacterized protein</fullName>
    </submittedName>
</protein>
<reference evidence="1 2" key="1">
    <citation type="submission" date="2024-08" db="EMBL/GenBank/DDBJ databases">
        <title>Two novel Cytobacillus novel species.</title>
        <authorList>
            <person name="Liu G."/>
        </authorList>
    </citation>
    <scope>NUCLEOTIDE SEQUENCE [LARGE SCALE GENOMIC DNA]</scope>
    <source>
        <strain evidence="1 2">FJAT-54145</strain>
    </source>
</reference>
<comment type="caution">
    <text evidence="1">The sequence shown here is derived from an EMBL/GenBank/DDBJ whole genome shotgun (WGS) entry which is preliminary data.</text>
</comment>
<dbReference type="Proteomes" id="UP001601059">
    <property type="component" value="Unassembled WGS sequence"/>
</dbReference>
<keyword evidence="2" id="KW-1185">Reference proteome</keyword>